<reference evidence="3" key="1">
    <citation type="submission" date="2016-10" db="EMBL/GenBank/DDBJ databases">
        <authorList>
            <person name="Varghese N."/>
            <person name="Submissions S."/>
        </authorList>
    </citation>
    <scope>NUCLEOTIDE SEQUENCE [LARGE SCALE GENOMIC DNA]</scope>
    <source>
        <strain evidence="3">LMG 26416</strain>
    </source>
</reference>
<evidence type="ECO:0000256" key="1">
    <source>
        <dbReference type="SAM" id="SignalP"/>
    </source>
</evidence>
<gene>
    <name evidence="2" type="ORF">SAMN05192542_111170</name>
</gene>
<accession>A0A1H7S999</accession>
<keyword evidence="1" id="KW-0732">Signal</keyword>
<name>A0A1H7S999_9BURK</name>
<evidence type="ECO:0008006" key="4">
    <source>
        <dbReference type="Google" id="ProtNLM"/>
    </source>
</evidence>
<feature type="signal peptide" evidence="1">
    <location>
        <begin position="1"/>
        <end position="20"/>
    </location>
</feature>
<protein>
    <recommendedName>
        <fullName evidence="4">Lipoprotein</fullName>
    </recommendedName>
</protein>
<evidence type="ECO:0000313" key="3">
    <source>
        <dbReference type="Proteomes" id="UP000199120"/>
    </source>
</evidence>
<dbReference type="Proteomes" id="UP000199120">
    <property type="component" value="Unassembled WGS sequence"/>
</dbReference>
<proteinExistence type="predicted"/>
<dbReference type="RefSeq" id="WP_166676641.1">
    <property type="nucleotide sequence ID" value="NZ_FNSR01000002.1"/>
</dbReference>
<feature type="chain" id="PRO_5030029257" description="Lipoprotein" evidence="1">
    <location>
        <begin position="21"/>
        <end position="51"/>
    </location>
</feature>
<dbReference type="EMBL" id="FOAJ01000011">
    <property type="protein sequence ID" value="SEL69211.1"/>
    <property type="molecule type" value="Genomic_DNA"/>
</dbReference>
<keyword evidence="3" id="KW-1185">Reference proteome</keyword>
<sequence length="51" mass="5638">MKAFKSIATLSALVCCAALAAPLSAFAAPRHKVCHIDHQHHHPVRVCHWVR</sequence>
<dbReference type="AlphaFoldDB" id="A0A1H7S999"/>
<evidence type="ECO:0000313" key="2">
    <source>
        <dbReference type="EMBL" id="SEL69211.1"/>
    </source>
</evidence>
<organism evidence="2 3">
    <name type="scientific">Paraburkholderia caballeronis</name>
    <dbReference type="NCBI Taxonomy" id="416943"/>
    <lineage>
        <taxon>Bacteria</taxon>
        <taxon>Pseudomonadati</taxon>
        <taxon>Pseudomonadota</taxon>
        <taxon>Betaproteobacteria</taxon>
        <taxon>Burkholderiales</taxon>
        <taxon>Burkholderiaceae</taxon>
        <taxon>Paraburkholderia</taxon>
    </lineage>
</organism>